<organism evidence="1">
    <name type="scientific">Mesocestoides corti</name>
    <name type="common">Flatworm</name>
    <dbReference type="NCBI Taxonomy" id="53468"/>
    <lineage>
        <taxon>Eukaryota</taxon>
        <taxon>Metazoa</taxon>
        <taxon>Spiralia</taxon>
        <taxon>Lophotrochozoa</taxon>
        <taxon>Platyhelminthes</taxon>
        <taxon>Cestoda</taxon>
        <taxon>Eucestoda</taxon>
        <taxon>Cyclophyllidea</taxon>
        <taxon>Mesocestoididae</taxon>
        <taxon>Mesocestoides</taxon>
    </lineage>
</organism>
<dbReference type="WBParaSite" id="MCU_014581-RA">
    <property type="protein sequence ID" value="MCU_014581-RA"/>
    <property type="gene ID" value="MCU_014581"/>
</dbReference>
<name>A0A5K3G1K9_MESCO</name>
<proteinExistence type="predicted"/>
<dbReference type="Gene3D" id="3.40.50.2300">
    <property type="match status" value="1"/>
</dbReference>
<reference evidence="1" key="1">
    <citation type="submission" date="2019-11" db="UniProtKB">
        <authorList>
            <consortium name="WormBaseParasite"/>
        </authorList>
    </citation>
    <scope>IDENTIFICATION</scope>
</reference>
<dbReference type="AlphaFoldDB" id="A0A5K3G1K9"/>
<sequence>MVFVLSGSNEYSQIKRLGDLHKGMVTQCVKSQTLTKPNVFRKLEALPSLVLYW</sequence>
<accession>A0A5K3G1K9</accession>
<protein>
    <submittedName>
        <fullName evidence="1">Transposase</fullName>
    </submittedName>
</protein>
<evidence type="ECO:0000313" key="1">
    <source>
        <dbReference type="WBParaSite" id="MCU_014581-RA"/>
    </source>
</evidence>